<protein>
    <submittedName>
        <fullName evidence="1">Toxin</fullName>
    </submittedName>
</protein>
<accession>A0A2V1IU84</accession>
<comment type="caution">
    <text evidence="1">The sequence shown here is derived from an EMBL/GenBank/DDBJ whole genome shotgun (WGS) entry which is preliminary data.</text>
</comment>
<gene>
    <name evidence="1" type="ORF">C5O25_12500</name>
</gene>
<evidence type="ECO:0000313" key="1">
    <source>
        <dbReference type="EMBL" id="PWB05751.1"/>
    </source>
</evidence>
<dbReference type="GeneID" id="93423660"/>
<sequence length="121" mass="13952">MITKEQVEKFLEDFSLKVKIFGIRFRDDRSKNQNSLLELGITPSQRLEIIMQLDCYDYSEGPIVDVLNSQGEMWVFGKDVRGNEVYIKITLGKPNSHTICISFHKAEHPMSYSLKDDAHGK</sequence>
<reference evidence="2" key="1">
    <citation type="submission" date="2018-02" db="EMBL/GenBank/DDBJ databases">
        <authorList>
            <person name="Clavel T."/>
            <person name="Strowig T."/>
        </authorList>
    </citation>
    <scope>NUCLEOTIDE SEQUENCE [LARGE SCALE GENOMIC DNA]</scope>
    <source>
        <strain evidence="2">DSM 100764</strain>
    </source>
</reference>
<dbReference type="EMBL" id="PUBV01000061">
    <property type="protein sequence ID" value="PWB05751.1"/>
    <property type="molecule type" value="Genomic_DNA"/>
</dbReference>
<evidence type="ECO:0000313" key="2">
    <source>
        <dbReference type="Proteomes" id="UP000244925"/>
    </source>
</evidence>
<organism evidence="1 2">
    <name type="scientific">Paramuribaculum intestinale</name>
    <dbReference type="NCBI Taxonomy" id="2094151"/>
    <lineage>
        <taxon>Bacteria</taxon>
        <taxon>Pseudomonadati</taxon>
        <taxon>Bacteroidota</taxon>
        <taxon>Bacteroidia</taxon>
        <taxon>Bacteroidales</taxon>
        <taxon>Muribaculaceae</taxon>
        <taxon>Paramuribaculum</taxon>
    </lineage>
</organism>
<name>A0A2V1IU84_9BACT</name>
<keyword evidence="2" id="KW-1185">Reference proteome</keyword>
<dbReference type="Proteomes" id="UP000244925">
    <property type="component" value="Unassembled WGS sequence"/>
</dbReference>
<dbReference type="AlphaFoldDB" id="A0A2V1IU84"/>
<proteinExistence type="predicted"/>
<dbReference type="RefSeq" id="WP_107037044.1">
    <property type="nucleotide sequence ID" value="NZ_CP098825.1"/>
</dbReference>